<dbReference type="AlphaFoldDB" id="A0A9Q0LFV3"/>
<comment type="caution">
    <text evidence="4">The sequence shown here is derived from an EMBL/GenBank/DDBJ whole genome shotgun (WGS) entry which is preliminary data.</text>
</comment>
<keyword evidence="1" id="KW-0853">WD repeat</keyword>
<dbReference type="Gene3D" id="2.130.10.10">
    <property type="entry name" value="YVTN repeat-like/Quinoprotein amine dehydrogenase"/>
    <property type="match status" value="1"/>
</dbReference>
<dbReference type="SUPFAM" id="SSF50978">
    <property type="entry name" value="WD40 repeat-like"/>
    <property type="match status" value="1"/>
</dbReference>
<evidence type="ECO:0000256" key="1">
    <source>
        <dbReference type="ARBA" id="ARBA00022574"/>
    </source>
</evidence>
<dbReference type="Proteomes" id="UP001149090">
    <property type="component" value="Unassembled WGS sequence"/>
</dbReference>
<evidence type="ECO:0000256" key="2">
    <source>
        <dbReference type="ARBA" id="ARBA00022737"/>
    </source>
</evidence>
<name>A0A9Q0LFV3_ANAIG</name>
<evidence type="ECO:0000313" key="5">
    <source>
        <dbReference type="Proteomes" id="UP001149090"/>
    </source>
</evidence>
<dbReference type="SMART" id="SM00320">
    <property type="entry name" value="WD40"/>
    <property type="match status" value="2"/>
</dbReference>
<dbReference type="InterPro" id="IPR036322">
    <property type="entry name" value="WD40_repeat_dom_sf"/>
</dbReference>
<reference evidence="4" key="1">
    <citation type="submission" date="2022-10" db="EMBL/GenBank/DDBJ databases">
        <title>Novel sulphate-reducing endosymbionts in the free-living metamonad Anaeramoeba.</title>
        <authorList>
            <person name="Jerlstrom-Hultqvist J."/>
            <person name="Cepicka I."/>
            <person name="Gallot-Lavallee L."/>
            <person name="Salas-Leiva D."/>
            <person name="Curtis B.A."/>
            <person name="Zahonova K."/>
            <person name="Pipaliya S."/>
            <person name="Dacks J."/>
            <person name="Roger A.J."/>
        </authorList>
    </citation>
    <scope>NUCLEOTIDE SEQUENCE</scope>
    <source>
        <strain evidence="4">BMAN</strain>
    </source>
</reference>
<sequence length="333" mass="37747">MLKNLTISLNKHFDNFDSDFFGVGTETGFKIFRVASAEYCFQRETKTPVKLFSLLSRSNIFAFVGDGSKKDFPSNKVCIWDDFKMKIVAELIFRENIFGIYFSSDKFIVVTNTETFVLELKTLKQELAIKTQPNPLGCCSVTGGRDNLTLVIPSQNEGYVKIIRFKNDNQPTISELKAHEHAISKIEISSDAKLLATASQKGTIIRVFDIEANQKICELRRGKNTAEIYSMCFGRDNELLAVTSSSSTIHIFEIGANSKKDTKKSSWFGMSTKEIKSSYKSHLEKSGIFHISCFNKNNLNVIFVDGSFFEFQVDTETKKLKKIIYTNFEDGNF</sequence>
<proteinExistence type="inferred from homology"/>
<protein>
    <submittedName>
        <fullName evidence="4">Wd-repeat protein interacting with phosphoinosides wipi -related</fullName>
    </submittedName>
</protein>
<dbReference type="PANTHER" id="PTHR11227">
    <property type="entry name" value="WD-REPEAT PROTEIN INTERACTING WITH PHOSPHOINOSIDES WIPI -RELATED"/>
    <property type="match status" value="1"/>
</dbReference>
<dbReference type="InterPro" id="IPR015943">
    <property type="entry name" value="WD40/YVTN_repeat-like_dom_sf"/>
</dbReference>
<dbReference type="InterPro" id="IPR048720">
    <property type="entry name" value="PROPPIN"/>
</dbReference>
<evidence type="ECO:0000313" key="4">
    <source>
        <dbReference type="EMBL" id="KAJ5071085.1"/>
    </source>
</evidence>
<organism evidence="4 5">
    <name type="scientific">Anaeramoeba ignava</name>
    <name type="common">Anaerobic marine amoeba</name>
    <dbReference type="NCBI Taxonomy" id="1746090"/>
    <lineage>
        <taxon>Eukaryota</taxon>
        <taxon>Metamonada</taxon>
        <taxon>Anaeramoebidae</taxon>
        <taxon>Anaeramoeba</taxon>
    </lineage>
</organism>
<dbReference type="OMA" id="CEMLHRT"/>
<accession>A0A9Q0LFV3</accession>
<dbReference type="GO" id="GO:0005737">
    <property type="term" value="C:cytoplasm"/>
    <property type="evidence" value="ECO:0007669"/>
    <property type="project" value="UniProtKB-ARBA"/>
</dbReference>
<keyword evidence="2" id="KW-0677">Repeat</keyword>
<dbReference type="InterPro" id="IPR001680">
    <property type="entry name" value="WD40_rpt"/>
</dbReference>
<dbReference type="EMBL" id="JAPDFW010000091">
    <property type="protein sequence ID" value="KAJ5071085.1"/>
    <property type="molecule type" value="Genomic_DNA"/>
</dbReference>
<dbReference type="Pfam" id="PF21032">
    <property type="entry name" value="PROPPIN"/>
    <property type="match status" value="1"/>
</dbReference>
<gene>
    <name evidence="4" type="ORF">M0811_10569</name>
</gene>
<comment type="similarity">
    <text evidence="3">Belongs to the WD repeat PROPPIN family.</text>
</comment>
<keyword evidence="5" id="KW-1185">Reference proteome</keyword>
<evidence type="ECO:0000256" key="3">
    <source>
        <dbReference type="ARBA" id="ARBA00025740"/>
    </source>
</evidence>
<dbReference type="OrthoDB" id="1667587at2759"/>